<name>A0A8B6EX24_MYTGA</name>
<gene>
    <name evidence="2" type="ORF">MGAL_10B046096</name>
</gene>
<accession>A0A8B6EX24</accession>
<dbReference type="Proteomes" id="UP000596742">
    <property type="component" value="Unassembled WGS sequence"/>
</dbReference>
<proteinExistence type="predicted"/>
<feature type="compositionally biased region" description="Basic and acidic residues" evidence="1">
    <location>
        <begin position="98"/>
        <end position="108"/>
    </location>
</feature>
<feature type="compositionally biased region" description="Basic and acidic residues" evidence="1">
    <location>
        <begin position="70"/>
        <end position="90"/>
    </location>
</feature>
<comment type="caution">
    <text evidence="2">The sequence shown here is derived from an EMBL/GenBank/DDBJ whole genome shotgun (WGS) entry which is preliminary data.</text>
</comment>
<dbReference type="AlphaFoldDB" id="A0A8B6EX24"/>
<protein>
    <submittedName>
        <fullName evidence="2">Uncharacterized protein</fullName>
    </submittedName>
</protein>
<feature type="region of interest" description="Disordered" evidence="1">
    <location>
        <begin position="62"/>
        <end position="108"/>
    </location>
</feature>
<dbReference type="OrthoDB" id="10568036at2759"/>
<evidence type="ECO:0000256" key="1">
    <source>
        <dbReference type="SAM" id="MobiDB-lite"/>
    </source>
</evidence>
<sequence length="108" mass="13300">MTMYIIKFRGSRLEWNRFLETTNPAPGQYNFYKQKLKLDSLEQTKEMVAVIEGMGVEFLLIHPDPYPSPEEERERREEKDQRRRREYREKAKLHRKRKEAERRRRDSA</sequence>
<reference evidence="2" key="1">
    <citation type="submission" date="2018-11" db="EMBL/GenBank/DDBJ databases">
        <authorList>
            <person name="Alioto T."/>
            <person name="Alioto T."/>
        </authorList>
    </citation>
    <scope>NUCLEOTIDE SEQUENCE</scope>
</reference>
<dbReference type="EMBL" id="UYJE01005740">
    <property type="protein sequence ID" value="VDI39944.1"/>
    <property type="molecule type" value="Genomic_DNA"/>
</dbReference>
<evidence type="ECO:0000313" key="2">
    <source>
        <dbReference type="EMBL" id="VDI39944.1"/>
    </source>
</evidence>
<organism evidence="2 3">
    <name type="scientific">Mytilus galloprovincialis</name>
    <name type="common">Mediterranean mussel</name>
    <dbReference type="NCBI Taxonomy" id="29158"/>
    <lineage>
        <taxon>Eukaryota</taxon>
        <taxon>Metazoa</taxon>
        <taxon>Spiralia</taxon>
        <taxon>Lophotrochozoa</taxon>
        <taxon>Mollusca</taxon>
        <taxon>Bivalvia</taxon>
        <taxon>Autobranchia</taxon>
        <taxon>Pteriomorphia</taxon>
        <taxon>Mytilida</taxon>
        <taxon>Mytiloidea</taxon>
        <taxon>Mytilidae</taxon>
        <taxon>Mytilinae</taxon>
        <taxon>Mytilus</taxon>
    </lineage>
</organism>
<evidence type="ECO:0000313" key="3">
    <source>
        <dbReference type="Proteomes" id="UP000596742"/>
    </source>
</evidence>
<keyword evidence="3" id="KW-1185">Reference proteome</keyword>